<feature type="transmembrane region" description="Helical" evidence="7">
    <location>
        <begin position="139"/>
        <end position="160"/>
    </location>
</feature>
<comment type="caution">
    <text evidence="9">The sequence shown here is derived from an EMBL/GenBank/DDBJ whole genome shotgun (WGS) entry which is preliminary data.</text>
</comment>
<feature type="transmembrane region" description="Helical" evidence="7">
    <location>
        <begin position="237"/>
        <end position="263"/>
    </location>
</feature>
<keyword evidence="3 7" id="KW-0812">Transmembrane</keyword>
<feature type="compositionally biased region" description="Low complexity" evidence="6">
    <location>
        <begin position="687"/>
        <end position="699"/>
    </location>
</feature>
<keyword evidence="4 7" id="KW-1133">Transmembrane helix</keyword>
<feature type="transmembrane region" description="Helical" evidence="7">
    <location>
        <begin position="453"/>
        <end position="482"/>
    </location>
</feature>
<evidence type="ECO:0000256" key="5">
    <source>
        <dbReference type="ARBA" id="ARBA00023136"/>
    </source>
</evidence>
<dbReference type="GO" id="GO:0022857">
    <property type="term" value="F:transmembrane transporter activity"/>
    <property type="evidence" value="ECO:0007669"/>
    <property type="project" value="InterPro"/>
</dbReference>
<evidence type="ECO:0000313" key="9">
    <source>
        <dbReference type="EMBL" id="KAG7356357.1"/>
    </source>
</evidence>
<organism evidence="9 10">
    <name type="scientific">Nitzschia inconspicua</name>
    <dbReference type="NCBI Taxonomy" id="303405"/>
    <lineage>
        <taxon>Eukaryota</taxon>
        <taxon>Sar</taxon>
        <taxon>Stramenopiles</taxon>
        <taxon>Ochrophyta</taxon>
        <taxon>Bacillariophyta</taxon>
        <taxon>Bacillariophyceae</taxon>
        <taxon>Bacillariophycidae</taxon>
        <taxon>Bacillariales</taxon>
        <taxon>Bacillariaceae</taxon>
        <taxon>Nitzschia</taxon>
    </lineage>
</organism>
<protein>
    <submittedName>
        <fullName evidence="9">Tetracycline resistance protein</fullName>
    </submittedName>
</protein>
<reference evidence="9" key="1">
    <citation type="journal article" date="2021" name="Sci. Rep.">
        <title>Diploid genomic architecture of Nitzschia inconspicua, an elite biomass production diatom.</title>
        <authorList>
            <person name="Oliver A."/>
            <person name="Podell S."/>
            <person name="Pinowska A."/>
            <person name="Traller J.C."/>
            <person name="Smith S.R."/>
            <person name="McClure R."/>
            <person name="Beliaev A."/>
            <person name="Bohutskyi P."/>
            <person name="Hill E.A."/>
            <person name="Rabines A."/>
            <person name="Zheng H."/>
            <person name="Allen L.Z."/>
            <person name="Kuo A."/>
            <person name="Grigoriev I.V."/>
            <person name="Allen A.E."/>
            <person name="Hazlebeck D."/>
            <person name="Allen E.E."/>
        </authorList>
    </citation>
    <scope>NUCLEOTIDE SEQUENCE</scope>
    <source>
        <strain evidence="9">Hildebrandi</strain>
    </source>
</reference>
<dbReference type="Pfam" id="PF07690">
    <property type="entry name" value="MFS_1"/>
    <property type="match status" value="1"/>
</dbReference>
<feature type="transmembrane region" description="Helical" evidence="7">
    <location>
        <begin position="275"/>
        <end position="299"/>
    </location>
</feature>
<dbReference type="EMBL" id="JAGRRH010000015">
    <property type="protein sequence ID" value="KAG7356357.1"/>
    <property type="molecule type" value="Genomic_DNA"/>
</dbReference>
<feature type="region of interest" description="Disordered" evidence="6">
    <location>
        <begin position="1"/>
        <end position="54"/>
    </location>
</feature>
<evidence type="ECO:0000256" key="2">
    <source>
        <dbReference type="ARBA" id="ARBA00022448"/>
    </source>
</evidence>
<feature type="transmembrane region" description="Helical" evidence="7">
    <location>
        <begin position="390"/>
        <end position="409"/>
    </location>
</feature>
<feature type="compositionally biased region" description="Polar residues" evidence="6">
    <location>
        <begin position="664"/>
        <end position="685"/>
    </location>
</feature>
<dbReference type="GO" id="GO:0016020">
    <property type="term" value="C:membrane"/>
    <property type="evidence" value="ECO:0007669"/>
    <property type="project" value="UniProtKB-SubCell"/>
</dbReference>
<gene>
    <name evidence="9" type="ORF">IV203_001043</name>
</gene>
<proteinExistence type="predicted"/>
<feature type="region of interest" description="Disordered" evidence="6">
    <location>
        <begin position="652"/>
        <end position="714"/>
    </location>
</feature>
<keyword evidence="5 7" id="KW-0472">Membrane</keyword>
<dbReference type="OrthoDB" id="419616at2759"/>
<evidence type="ECO:0000256" key="6">
    <source>
        <dbReference type="SAM" id="MobiDB-lite"/>
    </source>
</evidence>
<evidence type="ECO:0000256" key="4">
    <source>
        <dbReference type="ARBA" id="ARBA00022989"/>
    </source>
</evidence>
<feature type="compositionally biased region" description="Low complexity" evidence="6">
    <location>
        <begin position="1"/>
        <end position="20"/>
    </location>
</feature>
<evidence type="ECO:0000256" key="1">
    <source>
        <dbReference type="ARBA" id="ARBA00004141"/>
    </source>
</evidence>
<accession>A0A9K3L6D8</accession>
<evidence type="ECO:0000256" key="7">
    <source>
        <dbReference type="SAM" id="Phobius"/>
    </source>
</evidence>
<feature type="domain" description="Major facilitator superfamily (MFS) profile" evidence="8">
    <location>
        <begin position="105"/>
        <end position="564"/>
    </location>
</feature>
<feature type="transmembrane region" description="Helical" evidence="7">
    <location>
        <begin position="107"/>
        <end position="127"/>
    </location>
</feature>
<keyword evidence="10" id="KW-1185">Reference proteome</keyword>
<evidence type="ECO:0000313" key="10">
    <source>
        <dbReference type="Proteomes" id="UP000693970"/>
    </source>
</evidence>
<comment type="subcellular location">
    <subcellularLocation>
        <location evidence="1">Membrane</location>
        <topology evidence="1">Multi-pass membrane protein</topology>
    </subcellularLocation>
</comment>
<dbReference type="PROSITE" id="PS50850">
    <property type="entry name" value="MFS"/>
    <property type="match status" value="1"/>
</dbReference>
<feature type="transmembrane region" description="Helical" evidence="7">
    <location>
        <begin position="305"/>
        <end position="325"/>
    </location>
</feature>
<dbReference type="AlphaFoldDB" id="A0A9K3L6D8"/>
<reference evidence="9" key="2">
    <citation type="submission" date="2021-04" db="EMBL/GenBank/DDBJ databases">
        <authorList>
            <person name="Podell S."/>
        </authorList>
    </citation>
    <scope>NUCLEOTIDE SEQUENCE</scope>
    <source>
        <strain evidence="9">Hildebrandi</strain>
    </source>
</reference>
<name>A0A9K3L6D8_9STRA</name>
<dbReference type="InterPro" id="IPR020846">
    <property type="entry name" value="MFS_dom"/>
</dbReference>
<dbReference type="InterPro" id="IPR011701">
    <property type="entry name" value="MFS"/>
</dbReference>
<keyword evidence="2" id="KW-0813">Transport</keyword>
<dbReference type="Proteomes" id="UP000693970">
    <property type="component" value="Unassembled WGS sequence"/>
</dbReference>
<feature type="transmembrane region" description="Helical" evidence="7">
    <location>
        <begin position="172"/>
        <end position="193"/>
    </location>
</feature>
<dbReference type="PANTHER" id="PTHR23504">
    <property type="entry name" value="MAJOR FACILITATOR SUPERFAMILY DOMAIN-CONTAINING PROTEIN 10"/>
    <property type="match status" value="1"/>
</dbReference>
<feature type="compositionally biased region" description="Low complexity" evidence="6">
    <location>
        <begin position="42"/>
        <end position="53"/>
    </location>
</feature>
<feature type="region of interest" description="Disordered" evidence="6">
    <location>
        <begin position="564"/>
        <end position="588"/>
    </location>
</feature>
<dbReference type="PANTHER" id="PTHR23504:SF1">
    <property type="entry name" value="GH21943P-RELATED"/>
    <property type="match status" value="1"/>
</dbReference>
<evidence type="ECO:0000259" key="8">
    <source>
        <dbReference type="PROSITE" id="PS50850"/>
    </source>
</evidence>
<sequence length="714" mass="78229">MSLSSFSPRPTTTTISSSFSHDNEDDDAVARFPHRFTPSKDTTTTGRTVGVSSPLSNPTLLGQLQLFPQQGQQSNTSSTKDHKPYRHGPLPTNNQHQQLSHLKYQHLYVLPVLLLEFLAIALTRAVLPSILLKEYGSSVYLVLGSADCIRGLLAFYACPIFGKLSDILGRRICLFVTVLGSCAPVCSLAFFVWDGPITSFLPSNATLTATSTDNNNNNNNNNNNPPLETEDFDLPPMAIPIFVILLSLSGVFSSTFTLVFAYISDSVRGRDERVSAYGLALATFGLSFTIGPMAGGYLANYRTDYVFQCTLVLTILDLIYIYLFLPESKQPTIVLETGLMSPRSDASVTTTATTTTLLLQVADSISWSPWDSIKLVLQDPFLRKVGQVAFFYYLGLWAIISTLSLYAVQHFRLTPERLGELMAALGLSTMVAEAVLVRIMVPLIGEKRAIRIGLLSFALQCLVLGAATEAWQLFICVGFSMLGNLVYPSLSSLVSGTVPPESVGEALGAINGIKALTEGLGPLFFGALMTVSEHTAFPGSPYWLAGILVLVSYRYADRLPNHTEPSPYSSYASPDKYPPHPTSSPEEDYVHELEFKRRYSRRHGGRKTRTGGYKHPNYGDEDDDCFASMFPTPVRDDEDEEYQHLLSEIEESDEYEETVPTHPPFTTATSRILGSDGRGSNSFASVSLASTTSAFPSSPSEEDLSFAVKPSNRQ</sequence>
<evidence type="ECO:0000256" key="3">
    <source>
        <dbReference type="ARBA" id="ARBA00022692"/>
    </source>
</evidence>
<feature type="transmembrane region" description="Helical" evidence="7">
    <location>
        <begin position="421"/>
        <end position="441"/>
    </location>
</feature>